<dbReference type="Pfam" id="PF13967">
    <property type="entry name" value="RSN1_TM"/>
    <property type="match status" value="1"/>
</dbReference>
<feature type="transmembrane region" description="Helical" evidence="8">
    <location>
        <begin position="532"/>
        <end position="557"/>
    </location>
</feature>
<evidence type="ECO:0000256" key="5">
    <source>
        <dbReference type="ARBA" id="ARBA00022989"/>
    </source>
</evidence>
<evidence type="ECO:0000256" key="1">
    <source>
        <dbReference type="ARBA" id="ARBA00004141"/>
    </source>
</evidence>
<proteinExistence type="inferred from homology"/>
<dbReference type="PANTHER" id="PTHR13018">
    <property type="entry name" value="PROBABLE MEMBRANE PROTEIN DUF221-RELATED"/>
    <property type="match status" value="1"/>
</dbReference>
<evidence type="ECO:0000259" key="11">
    <source>
        <dbReference type="Pfam" id="PF14703"/>
    </source>
</evidence>
<dbReference type="InterPro" id="IPR032880">
    <property type="entry name" value="CSC1/OSCA1-like_N"/>
</dbReference>
<dbReference type="AlphaFoldDB" id="A0A3P3Y0H0"/>
<dbReference type="InterPro" id="IPR003864">
    <property type="entry name" value="CSC1/OSCA1-like_7TM"/>
</dbReference>
<evidence type="ECO:0000256" key="3">
    <source>
        <dbReference type="ARBA" id="ARBA00022448"/>
    </source>
</evidence>
<feature type="coiled-coil region" evidence="7">
    <location>
        <begin position="383"/>
        <end position="410"/>
    </location>
</feature>
<feature type="transmembrane region" description="Helical" evidence="8">
    <location>
        <begin position="762"/>
        <end position="784"/>
    </location>
</feature>
<feature type="transmembrane region" description="Helical" evidence="8">
    <location>
        <begin position="578"/>
        <end position="599"/>
    </location>
</feature>
<dbReference type="Proteomes" id="UP000290189">
    <property type="component" value="Unassembled WGS sequence"/>
</dbReference>
<dbReference type="EMBL" id="OVEO01000001">
    <property type="protein sequence ID" value="SPQ93629.1"/>
    <property type="molecule type" value="Genomic_DNA"/>
</dbReference>
<feature type="domain" description="CSC1/OSCA1-like cytosolic" evidence="11">
    <location>
        <begin position="316"/>
        <end position="472"/>
    </location>
</feature>
<protein>
    <recommendedName>
        <fullName evidence="14">CSC1/OSCA1-like 7TM region domain-containing protein</fullName>
    </recommendedName>
</protein>
<dbReference type="GO" id="GO:0005227">
    <property type="term" value="F:calcium-activated cation channel activity"/>
    <property type="evidence" value="ECO:0007669"/>
    <property type="project" value="InterPro"/>
</dbReference>
<evidence type="ECO:0000256" key="6">
    <source>
        <dbReference type="ARBA" id="ARBA00023136"/>
    </source>
</evidence>
<evidence type="ECO:0000256" key="7">
    <source>
        <dbReference type="SAM" id="Coils"/>
    </source>
</evidence>
<gene>
    <name evidence="12" type="ORF">PLBR_LOCUS844</name>
</gene>
<comment type="similarity">
    <text evidence="2">Belongs to the CSC1 (TC 1.A.17) family.</text>
</comment>
<feature type="domain" description="CSC1/OSCA1-like 7TM region" evidence="9">
    <location>
        <begin position="483"/>
        <end position="752"/>
    </location>
</feature>
<keyword evidence="3" id="KW-0813">Transport</keyword>
<dbReference type="InterPro" id="IPR045122">
    <property type="entry name" value="Csc1-like"/>
</dbReference>
<keyword evidence="7" id="KW-0175">Coiled coil</keyword>
<comment type="subcellular location">
    <subcellularLocation>
        <location evidence="1">Membrane</location>
        <topology evidence="1">Multi-pass membrane protein</topology>
    </subcellularLocation>
</comment>
<feature type="transmembrane region" description="Helical" evidence="8">
    <location>
        <begin position="212"/>
        <end position="236"/>
    </location>
</feature>
<accession>A0A3P3Y0H0</accession>
<dbReference type="GO" id="GO:0005886">
    <property type="term" value="C:plasma membrane"/>
    <property type="evidence" value="ECO:0007669"/>
    <property type="project" value="TreeGrafter"/>
</dbReference>
<organism evidence="12 13">
    <name type="scientific">Plasmodiophora brassicae</name>
    <name type="common">Clubroot disease agent</name>
    <dbReference type="NCBI Taxonomy" id="37360"/>
    <lineage>
        <taxon>Eukaryota</taxon>
        <taxon>Sar</taxon>
        <taxon>Rhizaria</taxon>
        <taxon>Endomyxa</taxon>
        <taxon>Phytomyxea</taxon>
        <taxon>Plasmodiophorida</taxon>
        <taxon>Plasmodiophoridae</taxon>
        <taxon>Plasmodiophora</taxon>
    </lineage>
</organism>
<geneLocation type="mitochondrion" evidence="12"/>
<keyword evidence="4 8" id="KW-0812">Transmembrane</keyword>
<evidence type="ECO:0000256" key="2">
    <source>
        <dbReference type="ARBA" id="ARBA00007779"/>
    </source>
</evidence>
<evidence type="ECO:0000313" key="13">
    <source>
        <dbReference type="Proteomes" id="UP000290189"/>
    </source>
</evidence>
<feature type="transmembrane region" description="Helical" evidence="8">
    <location>
        <begin position="698"/>
        <end position="717"/>
    </location>
</feature>
<name>A0A3P3Y0H0_PLABS</name>
<keyword evidence="5 8" id="KW-1133">Transmembrane helix</keyword>
<evidence type="ECO:0000259" key="9">
    <source>
        <dbReference type="Pfam" id="PF02714"/>
    </source>
</evidence>
<feature type="transmembrane region" description="Helical" evidence="8">
    <location>
        <begin position="123"/>
        <end position="146"/>
    </location>
</feature>
<evidence type="ECO:0000259" key="10">
    <source>
        <dbReference type="Pfam" id="PF13967"/>
    </source>
</evidence>
<evidence type="ECO:0000313" key="12">
    <source>
        <dbReference type="EMBL" id="SPQ93629.1"/>
    </source>
</evidence>
<keyword evidence="6 8" id="KW-0472">Membrane</keyword>
<feature type="transmembrane region" description="Helical" evidence="8">
    <location>
        <begin position="263"/>
        <end position="286"/>
    </location>
</feature>
<reference evidence="12 13" key="1">
    <citation type="submission" date="2018-03" db="EMBL/GenBank/DDBJ databases">
        <authorList>
            <person name="Fogelqvist J."/>
        </authorList>
    </citation>
    <scope>NUCLEOTIDE SEQUENCE [LARGE SCALE GENOMIC DNA]</scope>
</reference>
<feature type="domain" description="CSC1/OSCA1-like N-terminal transmembrane" evidence="10">
    <location>
        <begin position="207"/>
        <end position="281"/>
    </location>
</feature>
<evidence type="ECO:0000256" key="8">
    <source>
        <dbReference type="SAM" id="Phobius"/>
    </source>
</evidence>
<dbReference type="Pfam" id="PF02714">
    <property type="entry name" value="RSN1_7TM"/>
    <property type="match status" value="1"/>
</dbReference>
<feature type="transmembrane region" description="Helical" evidence="8">
    <location>
        <begin position="489"/>
        <end position="512"/>
    </location>
</feature>
<dbReference type="InterPro" id="IPR027815">
    <property type="entry name" value="CSC1/OSCA1-like_cyt"/>
</dbReference>
<evidence type="ECO:0008006" key="14">
    <source>
        <dbReference type="Google" id="ProtNLM"/>
    </source>
</evidence>
<sequence length="827" mass="91402">MYVGAGVASDDATDLGHVQTAKKASRSLPGTFRSSSKMRTRVRSRMRWRRTRRRSRPATLNRSCRSCVSTIDELSVAYRPHRGTSQRRSIGCSQSDGRARAVAIVVRAGGAPMLLLLPDDSELNSLLMAVTVDVTVFVACLVVYVVRTRHVADGPETQSLIGVSPKFSTTSSTTTATSARFYPFPVATILRQFPDPRPYFFTSKFSWVVIRFLQLCLAVLAVMTTIGMTILVPVYLSGGNIDKWEAMSALGRASIANVNETGLIVSAFGVALVFIVLVCSVASGFLDESERLQKDTTAPDSDQAVTTDRDVPAMPRTIHITEIPRVGFTESQLREYLEARFPGRQIDQVHVVPDLSEAALLAEQLDQLTQALERARICRSQRNPNSIARAAQLENEHRQLTRQVALAVSTALTRHSVNSGHAFVAFRTRQQARAALAYLRGPARKDPHGQAVGLPGWVVMPAPPCEDIIWNNVAVSASVRWFRCWIGNAFLAIMMVIIITPSTVLTPLTYILTGVDSVRGSSLANSTGASLVGSAMPALALFLVNTIILPWLIQLMADFQREFLVTERERSVMSKHTLFLFFNALLLPTFSLNSLASFINSEYVQDLSFWQQQLGLLIMSSGGQFFMIYLVHAALLGPAAELLDVSGMFWRAYYRYTAVTRAELDRSKQQTRIDCGYSLAYHLTMFGLALTYSVTVPLLLPFALMYFVINVAVMRHLIDRRLRTVDGDALNNIVPSLVLYMYSYVVIFELVIASIMGIQKAFPLRVCAVVMVVGAIVTILTYGVSQWAAATKPSLHAVTSSGHEQGFASAYMHPLLQWERNHHDCDL</sequence>
<dbReference type="Pfam" id="PF14703">
    <property type="entry name" value="PHM7_cyt"/>
    <property type="match status" value="1"/>
</dbReference>
<dbReference type="PANTHER" id="PTHR13018:SF5">
    <property type="entry name" value="RE44586P"/>
    <property type="match status" value="1"/>
</dbReference>
<keyword evidence="12" id="KW-0496">Mitochondrion</keyword>
<evidence type="ECO:0000256" key="4">
    <source>
        <dbReference type="ARBA" id="ARBA00022692"/>
    </source>
</evidence>
<feature type="transmembrane region" description="Helical" evidence="8">
    <location>
        <begin position="737"/>
        <end position="756"/>
    </location>
</feature>